<gene>
    <name evidence="13" type="ORF">CBEIBR21_23775</name>
</gene>
<proteinExistence type="inferred from homology"/>
<evidence type="ECO:0000256" key="9">
    <source>
        <dbReference type="ARBA" id="ARBA00023004"/>
    </source>
</evidence>
<dbReference type="PANTHER" id="PTHR31528:SF1">
    <property type="entry name" value="4-AMINO-5-HYDROXYMETHYL-2-METHYLPYRIMIDINE PHOSPHATE SYNTHASE THI11-RELATED"/>
    <property type="match status" value="1"/>
</dbReference>
<dbReference type="GO" id="GO:0016740">
    <property type="term" value="F:transferase activity"/>
    <property type="evidence" value="ECO:0007669"/>
    <property type="project" value="UniProtKB-KW"/>
</dbReference>
<evidence type="ECO:0000313" key="14">
    <source>
        <dbReference type="Proteomes" id="UP000190959"/>
    </source>
</evidence>
<evidence type="ECO:0000256" key="10">
    <source>
        <dbReference type="ARBA" id="ARBA00033171"/>
    </source>
</evidence>
<feature type="domain" description="SsuA/THI5-like" evidence="12">
    <location>
        <begin position="46"/>
        <end position="255"/>
    </location>
</feature>
<protein>
    <recommendedName>
        <fullName evidence="10">Thiamine pyrimidine synthase</fullName>
    </recommendedName>
</protein>
<reference evidence="13 14" key="1">
    <citation type="submission" date="2017-02" db="EMBL/GenBank/DDBJ databases">
        <title>Genome sequence of Clostridium beijerinckii Br21.</title>
        <authorList>
            <person name="Fonseca B.C."/>
            <person name="Guazzaroni M.E."/>
            <person name="Riano-Pachon D.M."/>
            <person name="Reginatto V."/>
        </authorList>
    </citation>
    <scope>NUCLEOTIDE SEQUENCE [LARGE SCALE GENOMIC DNA]</scope>
    <source>
        <strain evidence="13 14">Br21</strain>
    </source>
</reference>
<comment type="catalytic activity">
    <reaction evidence="11">
        <text>N(6)-(pyridoxal phosphate)-L-lysyl-[4-amino-5-hydroxymethyl-2-methylpyrimidine phosphate synthase] + L-histidyl-[4-amino-5-hydroxymethyl-2-methylpyrimidine phosphate synthase] + 2 Fe(3+) + 4 H2O = L-lysyl-[4-amino-5-hydroxymethyl-2-methylpyrimidine phosphate synthase] + (2S)-2-amino-5-hydroxy-4-oxopentanoyl-[4-amino-5-hydroxymethyl-2-methylpyrimidine phosphate synthase] + 4-amino-2-methyl-5-(phosphooxymethyl)pyrimidine + 3-oxopropanoate + 2 Fe(2+) + 2 H(+)</text>
        <dbReference type="Rhea" id="RHEA:65756"/>
        <dbReference type="Rhea" id="RHEA-COMP:16892"/>
        <dbReference type="Rhea" id="RHEA-COMP:16893"/>
        <dbReference type="Rhea" id="RHEA-COMP:16894"/>
        <dbReference type="Rhea" id="RHEA-COMP:16895"/>
        <dbReference type="ChEBI" id="CHEBI:15377"/>
        <dbReference type="ChEBI" id="CHEBI:15378"/>
        <dbReference type="ChEBI" id="CHEBI:29033"/>
        <dbReference type="ChEBI" id="CHEBI:29034"/>
        <dbReference type="ChEBI" id="CHEBI:29969"/>
        <dbReference type="ChEBI" id="CHEBI:29979"/>
        <dbReference type="ChEBI" id="CHEBI:33190"/>
        <dbReference type="ChEBI" id="CHEBI:58354"/>
        <dbReference type="ChEBI" id="CHEBI:143915"/>
        <dbReference type="ChEBI" id="CHEBI:157692"/>
    </reaction>
    <physiologicalReaction direction="left-to-right" evidence="11">
        <dbReference type="Rhea" id="RHEA:65757"/>
    </physiologicalReaction>
</comment>
<evidence type="ECO:0000256" key="7">
    <source>
        <dbReference type="ARBA" id="ARBA00022898"/>
    </source>
</evidence>
<comment type="function">
    <text evidence="1">Responsible for the formation of the pyrimidine heterocycle in the thiamine biosynthesis pathway. Catalyzes the formation of hydroxymethylpyrimidine phosphate (HMP-P) from histidine and pyridoxal phosphate (PLP). The protein uses PLP and the active site histidine to form HMP-P, generating an inactive enzyme. The enzyme can only undergo a single turnover, which suggests it is a suicide enzyme.</text>
</comment>
<evidence type="ECO:0000256" key="4">
    <source>
        <dbReference type="ARBA" id="ARBA00011738"/>
    </source>
</evidence>
<evidence type="ECO:0000256" key="11">
    <source>
        <dbReference type="ARBA" id="ARBA00048179"/>
    </source>
</evidence>
<dbReference type="Pfam" id="PF09084">
    <property type="entry name" value="NMT1"/>
    <property type="match status" value="1"/>
</dbReference>
<keyword evidence="9" id="KW-0408">Iron</keyword>
<dbReference type="PROSITE" id="PS51257">
    <property type="entry name" value="PROKAR_LIPOPROTEIN"/>
    <property type="match status" value="1"/>
</dbReference>
<evidence type="ECO:0000256" key="2">
    <source>
        <dbReference type="ARBA" id="ARBA00004948"/>
    </source>
</evidence>
<dbReference type="Proteomes" id="UP000190959">
    <property type="component" value="Unassembled WGS sequence"/>
</dbReference>
<keyword evidence="6" id="KW-0479">Metal-binding</keyword>
<dbReference type="InterPro" id="IPR027939">
    <property type="entry name" value="NMT1/THI5"/>
</dbReference>
<evidence type="ECO:0000256" key="3">
    <source>
        <dbReference type="ARBA" id="ARBA00009406"/>
    </source>
</evidence>
<comment type="subunit">
    <text evidence="4">Homodimer.</text>
</comment>
<dbReference type="EMBL" id="MWMH01000011">
    <property type="protein sequence ID" value="OOP70944.1"/>
    <property type="molecule type" value="Genomic_DNA"/>
</dbReference>
<dbReference type="SUPFAM" id="SSF53850">
    <property type="entry name" value="Periplasmic binding protein-like II"/>
    <property type="match status" value="1"/>
</dbReference>
<evidence type="ECO:0000256" key="6">
    <source>
        <dbReference type="ARBA" id="ARBA00022723"/>
    </source>
</evidence>
<accession>A0A1S9N083</accession>
<evidence type="ECO:0000256" key="1">
    <source>
        <dbReference type="ARBA" id="ARBA00003469"/>
    </source>
</evidence>
<comment type="similarity">
    <text evidence="3">Belongs to the NMT1/THI5 family.</text>
</comment>
<comment type="caution">
    <text evidence="13">The sequence shown here is derived from an EMBL/GenBank/DDBJ whole genome shotgun (WGS) entry which is preliminary data.</text>
</comment>
<dbReference type="GO" id="GO:0009228">
    <property type="term" value="P:thiamine biosynthetic process"/>
    <property type="evidence" value="ECO:0007669"/>
    <property type="project" value="UniProtKB-KW"/>
</dbReference>
<name>A0A1S9N083_CLOBE</name>
<dbReference type="AlphaFoldDB" id="A0A1S9N083"/>
<evidence type="ECO:0000256" key="8">
    <source>
        <dbReference type="ARBA" id="ARBA00022977"/>
    </source>
</evidence>
<keyword evidence="8" id="KW-0784">Thiamine biosynthesis</keyword>
<dbReference type="InterPro" id="IPR015168">
    <property type="entry name" value="SsuA/THI5"/>
</dbReference>
<dbReference type="Gene3D" id="3.40.190.10">
    <property type="entry name" value="Periplasmic binding protein-like II"/>
    <property type="match status" value="2"/>
</dbReference>
<dbReference type="GO" id="GO:0046872">
    <property type="term" value="F:metal ion binding"/>
    <property type="evidence" value="ECO:0007669"/>
    <property type="project" value="UniProtKB-KW"/>
</dbReference>
<keyword evidence="7" id="KW-0663">Pyridoxal phosphate</keyword>
<evidence type="ECO:0000313" key="13">
    <source>
        <dbReference type="EMBL" id="OOP70944.1"/>
    </source>
</evidence>
<evidence type="ECO:0000259" key="12">
    <source>
        <dbReference type="Pfam" id="PF09084"/>
    </source>
</evidence>
<dbReference type="RefSeq" id="WP_078117350.1">
    <property type="nucleotide sequence ID" value="NZ_MWMH01000011.1"/>
</dbReference>
<keyword evidence="5" id="KW-0808">Transferase</keyword>
<organism evidence="13 14">
    <name type="scientific">Clostridium beijerinckii</name>
    <name type="common">Clostridium MP</name>
    <dbReference type="NCBI Taxonomy" id="1520"/>
    <lineage>
        <taxon>Bacteria</taxon>
        <taxon>Bacillati</taxon>
        <taxon>Bacillota</taxon>
        <taxon>Clostridia</taxon>
        <taxon>Eubacteriales</taxon>
        <taxon>Clostridiaceae</taxon>
        <taxon>Clostridium</taxon>
    </lineage>
</organism>
<comment type="pathway">
    <text evidence="2">Cofactor biosynthesis; thiamine diphosphate biosynthesis.</text>
</comment>
<sequence>MRKHNKKIILMIIALFSLILLSGCNKKEIKNEDVKVTLRLQWQVQAQFAGYFVAKEKGFYKDEGLDVNIQEGGYGKDCITTVKHGAEEFGISKWISFVNEDNLISIAQIVKDSGLVLISKKSKKIEKPEDLIDEKVGLWFNGNEYPLYALLDKFQISKDQVDIVRQNWDMKQFTDDEIDVASAMTYNELLSLYDTGKYSKDDLNIIDYKDYGIQFPGESIFTSKEYYKSHPDICRKFVEASIKGWKYVINNPDEAAEIVMKYDKENRLEIEHEKKEVREMINLINEDKYKIGFHDQEQMENVASLYSKYGIIKNYNNIQDIYTNEFIR</sequence>
<dbReference type="PANTHER" id="PTHR31528">
    <property type="entry name" value="4-AMINO-5-HYDROXYMETHYL-2-METHYLPYRIMIDINE PHOSPHATE SYNTHASE THI11-RELATED"/>
    <property type="match status" value="1"/>
</dbReference>
<evidence type="ECO:0000256" key="5">
    <source>
        <dbReference type="ARBA" id="ARBA00022679"/>
    </source>
</evidence>